<name>A0AAV5RV40_MAUHU</name>
<sequence length="351" mass="41002">MSEIPDLRMILSLSLEEQKDHELFEGIRRRVNPQAIDLFPARHYIRREGLEEALDRVPRIAADWSNYPAWKEAFDNVISTNVVFNLVTTKPTKANLSEDEQALTIAMKSLLSRKLDDYVEDKEFAKELIVQPIYEKLEMFNAQYENWEYKRHLDEYDRRFEMLTELAEDFYISNPSESNSDNLRNRVKYLEKLQEHPAMMAPGLLFAELNQLVTDSGNPPVSNKILKIQLTKAIEEFEKEDMTGISNIISNLIVTMKKLLKQRDIMILDAPVHPKTESQADASEEVRDRKKGYRKKPFIKLWKKVLNSDCGRDKLKSGLTKRVIYKHFYLGKLCPFCYGEDVNFATHDCLE</sequence>
<organism evidence="1 2">
    <name type="scientific">Maudiozyma humilis</name>
    <name type="common">Sour dough yeast</name>
    <name type="synonym">Kazachstania humilis</name>
    <dbReference type="NCBI Taxonomy" id="51915"/>
    <lineage>
        <taxon>Eukaryota</taxon>
        <taxon>Fungi</taxon>
        <taxon>Dikarya</taxon>
        <taxon>Ascomycota</taxon>
        <taxon>Saccharomycotina</taxon>
        <taxon>Saccharomycetes</taxon>
        <taxon>Saccharomycetales</taxon>
        <taxon>Saccharomycetaceae</taxon>
        <taxon>Maudiozyma</taxon>
    </lineage>
</organism>
<reference evidence="1 2" key="1">
    <citation type="journal article" date="2023" name="Elife">
        <title>Identification of key yeast species and microbe-microbe interactions impacting larval growth of Drosophila in the wild.</title>
        <authorList>
            <person name="Mure A."/>
            <person name="Sugiura Y."/>
            <person name="Maeda R."/>
            <person name="Honda K."/>
            <person name="Sakurai N."/>
            <person name="Takahashi Y."/>
            <person name="Watada M."/>
            <person name="Katoh T."/>
            <person name="Gotoh A."/>
            <person name="Gotoh Y."/>
            <person name="Taniguchi I."/>
            <person name="Nakamura K."/>
            <person name="Hayashi T."/>
            <person name="Katayama T."/>
            <person name="Uemura T."/>
            <person name="Hattori Y."/>
        </authorList>
    </citation>
    <scope>NUCLEOTIDE SEQUENCE [LARGE SCALE GENOMIC DNA]</scope>
    <source>
        <strain evidence="1 2">KH-74</strain>
    </source>
</reference>
<proteinExistence type="predicted"/>
<dbReference type="Proteomes" id="UP001377567">
    <property type="component" value="Unassembled WGS sequence"/>
</dbReference>
<protein>
    <submittedName>
        <fullName evidence="1">Uncharacterized protein</fullName>
    </submittedName>
</protein>
<evidence type="ECO:0000313" key="1">
    <source>
        <dbReference type="EMBL" id="GMM55280.1"/>
    </source>
</evidence>
<gene>
    <name evidence="1" type="ORF">DAKH74_018960</name>
</gene>
<evidence type="ECO:0000313" key="2">
    <source>
        <dbReference type="Proteomes" id="UP001377567"/>
    </source>
</evidence>
<accession>A0AAV5RV40</accession>
<keyword evidence="2" id="KW-1185">Reference proteome</keyword>
<comment type="caution">
    <text evidence="1">The sequence shown here is derived from an EMBL/GenBank/DDBJ whole genome shotgun (WGS) entry which is preliminary data.</text>
</comment>
<dbReference type="AlphaFoldDB" id="A0AAV5RV40"/>
<dbReference type="EMBL" id="BTGD01000005">
    <property type="protein sequence ID" value="GMM55280.1"/>
    <property type="molecule type" value="Genomic_DNA"/>
</dbReference>